<evidence type="ECO:0000313" key="2">
    <source>
        <dbReference type="Proteomes" id="UP000028667"/>
    </source>
</evidence>
<sequence length="428" mass="50967">MIAGFLKSSYEISEKMPKPITYEDYEDVLDIDEETFYELIKEAKETHTSTNPFAIRNHAKFPFKFSCGHTDIRSINGFTNQKDENNRLCKACNHEKKKNQGTTTIETEEQTEDYLKEIIDNNIIEIVFCPEGCSVDLRFKPINIEEDLWFPVQLKSSDNTTNTGFHLKKKYDTQYKWQLLLCHHLNKNNIFIFKPFSENMPAKTITISYETGKSKYLDFKIDKHNYLTNILLDYYHNAKYNDLLKSGETFDDMVGKKQKLEREYEKIRSNTIDFMNFVRYKYRPHDFKVNDIVKVQEKTKNQNEGKFSSYEFNLSHGKSGITPYDIGDNEFYWFNLAGTKIFYVIPEDCLKKEKKIRTYLSLHIKHMPPRENYHDQWTYKFRFSYDTINQPEEKARLLKMFEDKELEMLLSLEMNNLEIGVEESKDEN</sequence>
<protein>
    <submittedName>
        <fullName evidence="1">Uncharacterized protein</fullName>
    </submittedName>
</protein>
<dbReference type="RefSeq" id="YP_009052191.1">
    <property type="nucleotide sequence ID" value="NC_024697.1"/>
</dbReference>
<dbReference type="GeneID" id="20041670"/>
<dbReference type="Proteomes" id="UP000028667">
    <property type="component" value="Segment"/>
</dbReference>
<reference evidence="1 2" key="1">
    <citation type="journal article" date="2014" name="Virology">
        <title>Genome of brown tide virus (AaV), the little giant of the Megaviridae, elucidates NCLDV genome expansion and host-virus coevolution.</title>
        <authorList>
            <person name="Moniruzzaman M."/>
            <person name="LeCleir G.R."/>
            <person name="Brown C.M."/>
            <person name="Gobler C.J."/>
            <person name="Bidle K.D."/>
            <person name="Wilson W.H."/>
            <person name="Wilhelm S.W."/>
        </authorList>
    </citation>
    <scope>NUCLEOTIDE SEQUENCE [LARGE SCALE GENOMIC DNA]</scope>
    <source>
        <strain evidence="1">BtV-01</strain>
    </source>
</reference>
<name>A0A076FH51_9VIRU</name>
<dbReference type="GO" id="GO:0003676">
    <property type="term" value="F:nucleic acid binding"/>
    <property type="evidence" value="ECO:0007669"/>
    <property type="project" value="InterPro"/>
</dbReference>
<accession>A0A076FH51</accession>
<dbReference type="KEGG" id="vg:20041670"/>
<evidence type="ECO:0000313" key="1">
    <source>
        <dbReference type="EMBL" id="AII17072.1"/>
    </source>
</evidence>
<proteinExistence type="predicted"/>
<dbReference type="InterPro" id="IPR011856">
    <property type="entry name" value="tRNA_endonuc-like_dom_sf"/>
</dbReference>
<keyword evidence="2" id="KW-1185">Reference proteome</keyword>
<dbReference type="EMBL" id="KJ645900">
    <property type="protein sequence ID" value="AII17072.1"/>
    <property type="molecule type" value="Genomic_DNA"/>
</dbReference>
<organism evidence="1 2">
    <name type="scientific">Aureococcus anophagefferens virus</name>
    <dbReference type="NCBI Taxonomy" id="1474867"/>
    <lineage>
        <taxon>Viruses</taxon>
        <taxon>Varidnaviria</taxon>
        <taxon>Bamfordvirae</taxon>
        <taxon>Nucleocytoviricota</taxon>
        <taxon>Megaviricetes</taxon>
        <taxon>Imitervirales</taxon>
        <taxon>Schizomimiviridae</taxon>
        <taxon>Kratosvirus</taxon>
        <taxon>Kratosvirus quantuckense</taxon>
    </lineage>
</organism>
<gene>
    <name evidence="1" type="ORF">AaV_114</name>
</gene>
<dbReference type="Gene3D" id="3.40.1350.10">
    <property type="match status" value="1"/>
</dbReference>